<dbReference type="Proteomes" id="UP000249260">
    <property type="component" value="Unassembled WGS sequence"/>
</dbReference>
<dbReference type="GO" id="GO:0008757">
    <property type="term" value="F:S-adenosylmethionine-dependent methyltransferase activity"/>
    <property type="evidence" value="ECO:0007669"/>
    <property type="project" value="InterPro"/>
</dbReference>
<reference evidence="2 3" key="1">
    <citation type="submission" date="2018-06" db="EMBL/GenBank/DDBJ databases">
        <title>Paenibacillus montanisoli sp. nov., isolated from mountain area soil.</title>
        <authorList>
            <person name="Wu M."/>
        </authorList>
    </citation>
    <scope>NUCLEOTIDE SEQUENCE [LARGE SCALE GENOMIC DNA]</scope>
    <source>
        <strain evidence="2 3">RA17</strain>
    </source>
</reference>
<evidence type="ECO:0000259" key="1">
    <source>
        <dbReference type="Pfam" id="PF08241"/>
    </source>
</evidence>
<keyword evidence="2" id="KW-0489">Methyltransferase</keyword>
<dbReference type="PANTHER" id="PTHR42912">
    <property type="entry name" value="METHYLTRANSFERASE"/>
    <property type="match status" value="1"/>
</dbReference>
<gene>
    <name evidence="2" type="ORF">DL346_06660</name>
</gene>
<dbReference type="Pfam" id="PF08241">
    <property type="entry name" value="Methyltransf_11"/>
    <property type="match status" value="1"/>
</dbReference>
<dbReference type="AlphaFoldDB" id="A0A328U8G3"/>
<organism evidence="2 3">
    <name type="scientific">Paenibacillus montanisoli</name>
    <dbReference type="NCBI Taxonomy" id="2081970"/>
    <lineage>
        <taxon>Bacteria</taxon>
        <taxon>Bacillati</taxon>
        <taxon>Bacillota</taxon>
        <taxon>Bacilli</taxon>
        <taxon>Bacillales</taxon>
        <taxon>Paenibacillaceae</taxon>
        <taxon>Paenibacillus</taxon>
    </lineage>
</organism>
<dbReference type="SUPFAM" id="SSF53335">
    <property type="entry name" value="S-adenosyl-L-methionine-dependent methyltransferases"/>
    <property type="match status" value="1"/>
</dbReference>
<keyword evidence="3" id="KW-1185">Reference proteome</keyword>
<dbReference type="OrthoDB" id="9784101at2"/>
<protein>
    <submittedName>
        <fullName evidence="2">Class I SAM-dependent methyltransferase</fullName>
    </submittedName>
</protein>
<name>A0A328U8G3_9BACL</name>
<dbReference type="InterPro" id="IPR029063">
    <property type="entry name" value="SAM-dependent_MTases_sf"/>
</dbReference>
<dbReference type="CDD" id="cd02440">
    <property type="entry name" value="AdoMet_MTases"/>
    <property type="match status" value="1"/>
</dbReference>
<feature type="domain" description="Methyltransferase type 11" evidence="1">
    <location>
        <begin position="46"/>
        <end position="150"/>
    </location>
</feature>
<evidence type="ECO:0000313" key="2">
    <source>
        <dbReference type="EMBL" id="RAP78113.1"/>
    </source>
</evidence>
<dbReference type="EMBL" id="QLUW01000001">
    <property type="protein sequence ID" value="RAP78113.1"/>
    <property type="molecule type" value="Genomic_DNA"/>
</dbReference>
<proteinExistence type="predicted"/>
<evidence type="ECO:0000313" key="3">
    <source>
        <dbReference type="Proteomes" id="UP000249260"/>
    </source>
</evidence>
<dbReference type="GO" id="GO:0032259">
    <property type="term" value="P:methylation"/>
    <property type="evidence" value="ECO:0007669"/>
    <property type="project" value="UniProtKB-KW"/>
</dbReference>
<dbReference type="InterPro" id="IPR013216">
    <property type="entry name" value="Methyltransf_11"/>
</dbReference>
<comment type="caution">
    <text evidence="2">The sequence shown here is derived from an EMBL/GenBank/DDBJ whole genome shotgun (WGS) entry which is preliminary data.</text>
</comment>
<sequence>MPDHDSIYQFEAERYERLVSREDVEGNLLKTIRKIVPDASAMNAADIGAGTGRVTALLAPLVRSVTAIDSSAAMLERASLKLSAGGYANWQTKAGSHDCLPLETDAIDLLTAGWTICYCTSSTIEDWREQLDRIMTEIRRVLKPGGTAIIFENFGTGSSVPNPPDFLTGYFAALEMDYDFHHEAIRTDYRFESFEEALALTGFFFGDWLADIVSSSGSRDLPEWTGVWWRRFD</sequence>
<keyword evidence="2" id="KW-0808">Transferase</keyword>
<dbReference type="PANTHER" id="PTHR42912:SF93">
    <property type="entry name" value="N6-ADENOSINE-METHYLTRANSFERASE TMT1A"/>
    <property type="match status" value="1"/>
</dbReference>
<accession>A0A328U8G3</accession>
<dbReference type="RefSeq" id="WP_112881239.1">
    <property type="nucleotide sequence ID" value="NZ_QLUW01000001.1"/>
</dbReference>
<dbReference type="Gene3D" id="3.40.50.150">
    <property type="entry name" value="Vaccinia Virus protein VP39"/>
    <property type="match status" value="1"/>
</dbReference>
<dbReference type="InterPro" id="IPR050508">
    <property type="entry name" value="Methyltransf_Superfamily"/>
</dbReference>